<dbReference type="EMBL" id="QSUC01000037">
    <property type="protein sequence ID" value="RGN06269.1"/>
    <property type="molecule type" value="Genomic_DNA"/>
</dbReference>
<dbReference type="EMBL" id="QRVA01000005">
    <property type="protein sequence ID" value="RGS18176.1"/>
    <property type="molecule type" value="Genomic_DNA"/>
</dbReference>
<dbReference type="Proteomes" id="UP001209476">
    <property type="component" value="Unassembled WGS sequence"/>
</dbReference>
<evidence type="ECO:0000313" key="4">
    <source>
        <dbReference type="EMBL" id="RGN06269.1"/>
    </source>
</evidence>
<reference evidence="3" key="4">
    <citation type="submission" date="2022-12" db="EMBL/GenBank/DDBJ databases">
        <title>Distinct polysaccharide growth profiles of human intestinal Prevotella copri isolates.</title>
        <authorList>
            <person name="Fehlner-Peach H."/>
            <person name="Magnabosco C."/>
            <person name="Raghavan V."/>
            <person name="Scher J.U."/>
            <person name="Tett A."/>
            <person name="Cox L.M."/>
            <person name="Gottsegen C."/>
            <person name="Watters A."/>
            <person name="Wiltshire- Gordon J.D."/>
            <person name="Segata N."/>
            <person name="Bonneau R."/>
            <person name="Littman D.R."/>
        </authorList>
    </citation>
    <scope>NUCLEOTIDE SEQUENCE</scope>
    <source>
        <strain evidence="3">IAA108</strain>
    </source>
</reference>
<dbReference type="Proteomes" id="UP000421408">
    <property type="component" value="Unassembled WGS sequence"/>
</dbReference>
<organism evidence="5 7">
    <name type="scientific">Segatella copri</name>
    <dbReference type="NCBI Taxonomy" id="165179"/>
    <lineage>
        <taxon>Bacteria</taxon>
        <taxon>Pseudomonadati</taxon>
        <taxon>Bacteroidota</taxon>
        <taxon>Bacteroidia</taxon>
        <taxon>Bacteroidales</taxon>
        <taxon>Prevotellaceae</taxon>
        <taxon>Segatella</taxon>
    </lineage>
</organism>
<accession>A0A3E5AA07</accession>
<evidence type="ECO:0000313" key="7">
    <source>
        <dbReference type="Proteomes" id="UP000283872"/>
    </source>
</evidence>
<name>A0A3E5AA07_9BACT</name>
<feature type="transmembrane region" description="Helical" evidence="1">
    <location>
        <begin position="15"/>
        <end position="34"/>
    </location>
</feature>
<sequence>MKQKESFFWTSYSDLMTSLFFIMLVLFVLVIVLLHKRMEATERELAEIKLVQKSTEDLSKQYFEYNPFYKKYVLKVHCFFEELHYDIEELPDDTKQQLGAAGVEIQKFLSKHNDNKYLLIIEGQASKNSEAWTDRNYDLSFERAYSLMKYWKDVCGINFGKNCEVQIAGSGDGRYNIETMRDKMYEVNNQRFLIHIIPKNIIEDEKK</sequence>
<evidence type="ECO:0000313" key="8">
    <source>
        <dbReference type="Proteomes" id="UP000421408"/>
    </source>
</evidence>
<evidence type="ECO:0000313" key="6">
    <source>
        <dbReference type="Proteomes" id="UP000261245"/>
    </source>
</evidence>
<dbReference type="Proteomes" id="UP000261245">
    <property type="component" value="Unassembled WGS sequence"/>
</dbReference>
<gene>
    <name evidence="5" type="ORF">DWY11_03815</name>
    <name evidence="4" type="ORF">DXB80_11545</name>
    <name evidence="3" type="ORF">F7D74_12490</name>
    <name evidence="2" type="ORF">ONS98_06575</name>
</gene>
<evidence type="ECO:0000256" key="1">
    <source>
        <dbReference type="SAM" id="Phobius"/>
    </source>
</evidence>
<evidence type="ECO:0008006" key="9">
    <source>
        <dbReference type="Google" id="ProtNLM"/>
    </source>
</evidence>
<keyword evidence="1" id="KW-0472">Membrane</keyword>
<dbReference type="Proteomes" id="UP000283872">
    <property type="component" value="Unassembled WGS sequence"/>
</dbReference>
<proteinExistence type="predicted"/>
<keyword evidence="1" id="KW-0812">Transmembrane</keyword>
<dbReference type="AlphaFoldDB" id="A0A3E5AA07"/>
<protein>
    <recommendedName>
        <fullName evidence="9">OmpA family protein</fullName>
    </recommendedName>
</protein>
<reference evidence="2" key="3">
    <citation type="submission" date="2022-11" db="EMBL/GenBank/DDBJ databases">
        <title>Genomic repertoires linked with pathogenic potency of arthritogenic Prevotella copri isolated from the gut of rheumatoid arthritis patients.</title>
        <authorList>
            <person name="Nii T."/>
            <person name="Maeda Y."/>
            <person name="Motooka D."/>
            <person name="Naito M."/>
            <person name="Matsumoto Y."/>
            <person name="Ogawa T."/>
            <person name="Oguro-Igashira E."/>
            <person name="Kishikawa T."/>
            <person name="Yamashita M."/>
            <person name="Koizumi S."/>
            <person name="Kurakawa T."/>
            <person name="Okumura R."/>
            <person name="Kayama H."/>
            <person name="Murakami M."/>
            <person name="Sakaguchi T."/>
            <person name="Das B."/>
            <person name="Nakamura S."/>
            <person name="Okada Y."/>
            <person name="Kumanogoh A."/>
            <person name="Takeda K."/>
        </authorList>
    </citation>
    <scope>NUCLEOTIDE SEQUENCE</scope>
    <source>
        <strain evidence="2">RA-N001-16</strain>
    </source>
</reference>
<keyword evidence="1" id="KW-1133">Transmembrane helix</keyword>
<evidence type="ECO:0000313" key="2">
    <source>
        <dbReference type="EMBL" id="MCW4164890.1"/>
    </source>
</evidence>
<dbReference type="RefSeq" id="WP_117728853.1">
    <property type="nucleotide sequence ID" value="NZ_JAHOEU010000065.1"/>
</dbReference>
<evidence type="ECO:0000313" key="3">
    <source>
        <dbReference type="EMBL" id="MQN84771.1"/>
    </source>
</evidence>
<reference evidence="8" key="2">
    <citation type="submission" date="2019-09" db="EMBL/GenBank/DDBJ databases">
        <title>Distinct polysaccharide growth profiles of human intestinal Prevotella copri isolates.</title>
        <authorList>
            <person name="Fehlner-Peach H."/>
            <person name="Magnabosco C."/>
            <person name="Raghavan V."/>
            <person name="Scher J.U."/>
            <person name="Tett A."/>
            <person name="Cox L.M."/>
            <person name="Gottsegen C."/>
            <person name="Watters A."/>
            <person name="Wiltshire- Gordon J.D."/>
            <person name="Segata N."/>
            <person name="Bonneau R."/>
            <person name="Littman D.R."/>
        </authorList>
    </citation>
    <scope>NUCLEOTIDE SEQUENCE [LARGE SCALE GENOMIC DNA]</scope>
    <source>
        <strain evidence="8">iAA108</strain>
    </source>
</reference>
<comment type="caution">
    <text evidence="5">The sequence shown here is derived from an EMBL/GenBank/DDBJ whole genome shotgun (WGS) entry which is preliminary data.</text>
</comment>
<dbReference type="EMBL" id="JAPDUM010000001">
    <property type="protein sequence ID" value="MCW4164890.1"/>
    <property type="molecule type" value="Genomic_DNA"/>
</dbReference>
<reference evidence="6 7" key="1">
    <citation type="submission" date="2018-08" db="EMBL/GenBank/DDBJ databases">
        <title>A genome reference for cultivated species of the human gut microbiota.</title>
        <authorList>
            <person name="Zou Y."/>
            <person name="Xue W."/>
            <person name="Luo G."/>
        </authorList>
    </citation>
    <scope>NUCLEOTIDE SEQUENCE [LARGE SCALE GENOMIC DNA]</scope>
    <source>
        <strain evidence="5 7">AF24-12</strain>
        <strain evidence="4 6">OM06-11</strain>
    </source>
</reference>
<evidence type="ECO:0000313" key="5">
    <source>
        <dbReference type="EMBL" id="RGS18176.1"/>
    </source>
</evidence>
<dbReference type="EMBL" id="VZCC01000096">
    <property type="protein sequence ID" value="MQN84771.1"/>
    <property type="molecule type" value="Genomic_DNA"/>
</dbReference>